<dbReference type="InterPro" id="IPR050333">
    <property type="entry name" value="SLRP"/>
</dbReference>
<reference evidence="6" key="1">
    <citation type="submission" date="2025-08" db="UniProtKB">
        <authorList>
            <consortium name="RefSeq"/>
        </authorList>
    </citation>
    <scope>IDENTIFICATION</scope>
</reference>
<dbReference type="Gene3D" id="3.80.10.10">
    <property type="entry name" value="Ribonuclease Inhibitor"/>
    <property type="match status" value="3"/>
</dbReference>
<keyword evidence="3" id="KW-0472">Membrane</keyword>
<keyword evidence="3" id="KW-1133">Transmembrane helix</keyword>
<dbReference type="GeneID" id="107264791"/>
<dbReference type="RefSeq" id="XP_015588919.1">
    <property type="nucleotide sequence ID" value="XM_015733433.2"/>
</dbReference>
<keyword evidence="3" id="KW-0812">Transmembrane</keyword>
<dbReference type="SMART" id="SM00369">
    <property type="entry name" value="LRR_TYP"/>
    <property type="match status" value="7"/>
</dbReference>
<dbReference type="PRINTS" id="PR00019">
    <property type="entry name" value="LEURICHRPT"/>
</dbReference>
<dbReference type="GO" id="GO:0005615">
    <property type="term" value="C:extracellular space"/>
    <property type="evidence" value="ECO:0007669"/>
    <property type="project" value="TreeGrafter"/>
</dbReference>
<keyword evidence="1" id="KW-0433">Leucine-rich repeat</keyword>
<dbReference type="PANTHER" id="PTHR45712">
    <property type="entry name" value="AGAP008170-PA"/>
    <property type="match status" value="1"/>
</dbReference>
<feature type="transmembrane region" description="Helical" evidence="3">
    <location>
        <begin position="434"/>
        <end position="458"/>
    </location>
</feature>
<keyword evidence="2" id="KW-0677">Repeat</keyword>
<dbReference type="Pfam" id="PF13855">
    <property type="entry name" value="LRR_8"/>
    <property type="match status" value="3"/>
</dbReference>
<keyword evidence="4" id="KW-0732">Signal</keyword>
<dbReference type="Proteomes" id="UP000694920">
    <property type="component" value="Unplaced"/>
</dbReference>
<accession>A0AAJ7FFA1</accession>
<dbReference type="PANTHER" id="PTHR45712:SF1">
    <property type="entry name" value="NEPHROCAN"/>
    <property type="match status" value="1"/>
</dbReference>
<sequence length="487" mass="54426">MILHAIFLIILAVGSVRSNEDVPALTPLDSSVSSDNSTTRLPAVCSVCSCKADIVNCSNLKLESGFVDSQWNIKTMVTLTFMNNYLARVEPFPNLVINKLILSHNRIVKIDDCTFKEIRNLTDLDLSHNQLTSEKLKPNVFEGRFSDVAYEPLSRLVTLNLGHNALHTLNADLFEHIPDLKVLILEGNPLRVIDHSTTIAIADLPYLEELDLSYCGLKDLPDHLFHTPKYLTKLHLRGNAFTDPPTALEDAQALQYLCLDENPIQVITRENAFPLMPNLTELSLCGMQNLTKIGAGAFSGLISLQSLHIENSPLFRKIHEDALIDKRNEAAVWPPIRRLELGNNALMYLPAGLIARWDNLEVLDLSDNKWSCDCDNQYLIGSLLPGVGQKLKEYEIGSLTCAAPPEHEGKNLSSLANRHLRCLDLYEARPERDAAVLVGLLIGVLLAIPVTLTLFVFWQRGFFFCGSQRPATFSRAFYKRADNDENI</sequence>
<dbReference type="InterPro" id="IPR001611">
    <property type="entry name" value="Leu-rich_rpt"/>
</dbReference>
<keyword evidence="5" id="KW-1185">Reference proteome</keyword>
<protein>
    <submittedName>
        <fullName evidence="6">Leucine-rich repeat neuronal protein 1</fullName>
    </submittedName>
</protein>
<gene>
    <name evidence="6" type="primary">LOC107264791</name>
</gene>
<dbReference type="SUPFAM" id="SSF52058">
    <property type="entry name" value="L domain-like"/>
    <property type="match status" value="1"/>
</dbReference>
<dbReference type="InterPro" id="IPR003591">
    <property type="entry name" value="Leu-rich_rpt_typical-subtyp"/>
</dbReference>
<name>A0AAJ7FFA1_CEPCN</name>
<evidence type="ECO:0000256" key="4">
    <source>
        <dbReference type="SAM" id="SignalP"/>
    </source>
</evidence>
<organism evidence="5 6">
    <name type="scientific">Cephus cinctus</name>
    <name type="common">Wheat stem sawfly</name>
    <dbReference type="NCBI Taxonomy" id="211228"/>
    <lineage>
        <taxon>Eukaryota</taxon>
        <taxon>Metazoa</taxon>
        <taxon>Ecdysozoa</taxon>
        <taxon>Arthropoda</taxon>
        <taxon>Hexapoda</taxon>
        <taxon>Insecta</taxon>
        <taxon>Pterygota</taxon>
        <taxon>Neoptera</taxon>
        <taxon>Endopterygota</taxon>
        <taxon>Hymenoptera</taxon>
        <taxon>Cephoidea</taxon>
        <taxon>Cephidae</taxon>
        <taxon>Cephus</taxon>
    </lineage>
</organism>
<evidence type="ECO:0000256" key="3">
    <source>
        <dbReference type="SAM" id="Phobius"/>
    </source>
</evidence>
<proteinExistence type="predicted"/>
<dbReference type="PROSITE" id="PS51450">
    <property type="entry name" value="LRR"/>
    <property type="match status" value="1"/>
</dbReference>
<feature type="signal peptide" evidence="4">
    <location>
        <begin position="1"/>
        <end position="18"/>
    </location>
</feature>
<evidence type="ECO:0000256" key="2">
    <source>
        <dbReference type="ARBA" id="ARBA00022737"/>
    </source>
</evidence>
<dbReference type="InterPro" id="IPR032675">
    <property type="entry name" value="LRR_dom_sf"/>
</dbReference>
<dbReference type="KEGG" id="ccin:107264791"/>
<evidence type="ECO:0000256" key="1">
    <source>
        <dbReference type="ARBA" id="ARBA00022614"/>
    </source>
</evidence>
<evidence type="ECO:0000313" key="6">
    <source>
        <dbReference type="RefSeq" id="XP_015588919.1"/>
    </source>
</evidence>
<evidence type="ECO:0000313" key="5">
    <source>
        <dbReference type="Proteomes" id="UP000694920"/>
    </source>
</evidence>
<dbReference type="AlphaFoldDB" id="A0AAJ7FFA1"/>
<feature type="chain" id="PRO_5042595961" evidence="4">
    <location>
        <begin position="19"/>
        <end position="487"/>
    </location>
</feature>